<reference evidence="5" key="1">
    <citation type="submission" date="2012-03" db="EMBL/GenBank/DDBJ databases">
        <title>Functional metagenomics reveals considerable lignocellulase gene clusters in the gut microbiome of a wood-feeding higher termite.</title>
        <authorList>
            <person name="Liu N."/>
        </authorList>
    </citation>
    <scope>NUCLEOTIDE SEQUENCE</scope>
</reference>
<keyword evidence="2 5" id="KW-0808">Transferase</keyword>
<proteinExistence type="predicted"/>
<feature type="transmembrane region" description="Helical" evidence="3">
    <location>
        <begin position="243"/>
        <end position="261"/>
    </location>
</feature>
<evidence type="ECO:0000256" key="2">
    <source>
        <dbReference type="ARBA" id="ARBA00022679"/>
    </source>
</evidence>
<dbReference type="InterPro" id="IPR001173">
    <property type="entry name" value="Glyco_trans_2-like"/>
</dbReference>
<accession>A0A806K000</accession>
<dbReference type="AlphaFoldDB" id="A0A806K000"/>
<dbReference type="Pfam" id="PF00535">
    <property type="entry name" value="Glycos_transf_2"/>
    <property type="match status" value="1"/>
</dbReference>
<protein>
    <submittedName>
        <fullName evidence="5">Glycosyltransferase</fullName>
        <ecNumber evidence="5">2.4.1.-</ecNumber>
    </submittedName>
</protein>
<feature type="transmembrane region" description="Helical" evidence="3">
    <location>
        <begin position="169"/>
        <end position="190"/>
    </location>
</feature>
<feature type="domain" description="Glycosyltransferase 2-like" evidence="4">
    <location>
        <begin position="2"/>
        <end position="92"/>
    </location>
</feature>
<dbReference type="Gene3D" id="3.90.550.10">
    <property type="entry name" value="Spore Coat Polysaccharide Biosynthesis Protein SpsA, Chain A"/>
    <property type="match status" value="1"/>
</dbReference>
<keyword evidence="3" id="KW-1133">Transmembrane helix</keyword>
<dbReference type="EC" id="2.4.1.-" evidence="5"/>
<organism evidence="5">
    <name type="scientific">uncultured bacterium contig00019</name>
    <dbReference type="NCBI Taxonomy" id="1181510"/>
    <lineage>
        <taxon>Bacteria</taxon>
        <taxon>environmental samples</taxon>
    </lineage>
</organism>
<dbReference type="PANTHER" id="PTHR22916">
    <property type="entry name" value="GLYCOSYLTRANSFERASE"/>
    <property type="match status" value="1"/>
</dbReference>
<name>A0A806K000_9BACT</name>
<keyword evidence="3" id="KW-0812">Transmembrane</keyword>
<sequence length="321" mass="36773">MKRCVDSLLDGAGDDVEIIIVDDGSTDSTPDIADNYGRKFAETVRVIHQQNSGHGGAINTGLAAAAGVYFKVVDSDDYAGKDAYAEILAALRGFISDNIRVDLVVSNYVYEKAGKKRKSINFLSALPEKRIAGWENTQNFSVGKYLLMHALTYRTDVLRQSALILPRNIFYVDNLFAFIPLTFVKTLYYINADFYRYSIGFEEQSVKESTMIKQIDQQITVNKMMFESVDLKAVTNKKLKDYLLHYLEIATIISMIFLVRSGNKESLKKKKELWEYVMNYPAAYEYFRRRIYFKLLCLTGAAGRFISVLFYHLMRFKYGFN</sequence>
<evidence type="ECO:0000256" key="1">
    <source>
        <dbReference type="ARBA" id="ARBA00022676"/>
    </source>
</evidence>
<feature type="transmembrane region" description="Helical" evidence="3">
    <location>
        <begin position="291"/>
        <end position="314"/>
    </location>
</feature>
<dbReference type="EMBL" id="JQ844216">
    <property type="protein sequence ID" value="AGS52906.1"/>
    <property type="molecule type" value="Genomic_DNA"/>
</dbReference>
<dbReference type="PANTHER" id="PTHR22916:SF51">
    <property type="entry name" value="GLYCOSYLTRANSFERASE EPSH-RELATED"/>
    <property type="match status" value="1"/>
</dbReference>
<evidence type="ECO:0000256" key="3">
    <source>
        <dbReference type="SAM" id="Phobius"/>
    </source>
</evidence>
<keyword evidence="3" id="KW-0472">Membrane</keyword>
<dbReference type="GO" id="GO:0016757">
    <property type="term" value="F:glycosyltransferase activity"/>
    <property type="evidence" value="ECO:0007669"/>
    <property type="project" value="UniProtKB-KW"/>
</dbReference>
<dbReference type="SUPFAM" id="SSF53448">
    <property type="entry name" value="Nucleotide-diphospho-sugar transferases"/>
    <property type="match status" value="1"/>
</dbReference>
<dbReference type="InterPro" id="IPR029044">
    <property type="entry name" value="Nucleotide-diphossugar_trans"/>
</dbReference>
<evidence type="ECO:0000313" key="5">
    <source>
        <dbReference type="EMBL" id="AGS52906.1"/>
    </source>
</evidence>
<keyword evidence="1 5" id="KW-0328">Glycosyltransferase</keyword>
<dbReference type="CDD" id="cd00761">
    <property type="entry name" value="Glyco_tranf_GTA_type"/>
    <property type="match status" value="1"/>
</dbReference>
<evidence type="ECO:0000259" key="4">
    <source>
        <dbReference type="Pfam" id="PF00535"/>
    </source>
</evidence>